<evidence type="ECO:0000313" key="6">
    <source>
        <dbReference type="Proteomes" id="UP001595443"/>
    </source>
</evidence>
<keyword evidence="6" id="KW-1185">Reference proteome</keyword>
<dbReference type="Pfam" id="PF00440">
    <property type="entry name" value="TetR_N"/>
    <property type="match status" value="1"/>
</dbReference>
<dbReference type="PANTHER" id="PTHR30055:SF146">
    <property type="entry name" value="HTH-TYPE TRANSCRIPTIONAL DUAL REGULATOR CECR"/>
    <property type="match status" value="1"/>
</dbReference>
<evidence type="ECO:0000256" key="3">
    <source>
        <dbReference type="SAM" id="MobiDB-lite"/>
    </source>
</evidence>
<evidence type="ECO:0000259" key="4">
    <source>
        <dbReference type="PROSITE" id="PS50977"/>
    </source>
</evidence>
<accession>A0ABV7AEI3</accession>
<dbReference type="Pfam" id="PF14246">
    <property type="entry name" value="TetR_C_7"/>
    <property type="match status" value="1"/>
</dbReference>
<gene>
    <name evidence="5" type="ORF">ACFOES_06715</name>
</gene>
<reference evidence="6" key="1">
    <citation type="journal article" date="2019" name="Int. J. Syst. Evol. Microbiol.">
        <title>The Global Catalogue of Microorganisms (GCM) 10K type strain sequencing project: providing services to taxonomists for standard genome sequencing and annotation.</title>
        <authorList>
            <consortium name="The Broad Institute Genomics Platform"/>
            <consortium name="The Broad Institute Genome Sequencing Center for Infectious Disease"/>
            <person name="Wu L."/>
            <person name="Ma J."/>
        </authorList>
    </citation>
    <scope>NUCLEOTIDE SEQUENCE [LARGE SCALE GENOMIC DNA]</scope>
    <source>
        <strain evidence="6">KCTC 62192</strain>
    </source>
</reference>
<dbReference type="PROSITE" id="PS50977">
    <property type="entry name" value="HTH_TETR_2"/>
    <property type="match status" value="1"/>
</dbReference>
<proteinExistence type="predicted"/>
<dbReference type="Gene3D" id="1.10.357.10">
    <property type="entry name" value="Tetracycline Repressor, domain 2"/>
    <property type="match status" value="1"/>
</dbReference>
<dbReference type="Proteomes" id="UP001595443">
    <property type="component" value="Unassembled WGS sequence"/>
</dbReference>
<keyword evidence="1 2" id="KW-0238">DNA-binding</keyword>
<dbReference type="InterPro" id="IPR039536">
    <property type="entry name" value="TetR_C_Proteobacteria"/>
</dbReference>
<dbReference type="EMBL" id="JBHRSK010000004">
    <property type="protein sequence ID" value="MFC2967779.1"/>
    <property type="molecule type" value="Genomic_DNA"/>
</dbReference>
<feature type="region of interest" description="Disordered" evidence="3">
    <location>
        <begin position="1"/>
        <end position="24"/>
    </location>
</feature>
<dbReference type="Gene3D" id="1.10.10.60">
    <property type="entry name" value="Homeodomain-like"/>
    <property type="match status" value="1"/>
</dbReference>
<dbReference type="SUPFAM" id="SSF46689">
    <property type="entry name" value="Homeodomain-like"/>
    <property type="match status" value="1"/>
</dbReference>
<dbReference type="InterPro" id="IPR001647">
    <property type="entry name" value="HTH_TetR"/>
</dbReference>
<sequence length="220" mass="24233">MDAQAEETGNQPTARTGGRRGTAKREQILAGAREVFMERGFEAASIDEIARVSGVSKPTLYRHFPDKRHLYSAFFTRECDLYAAKLFPAELVQAGAADALDRIARFYLDRLSSAQAQSAFRVAVGDAQRFPELARAFYATGPARGARHLEPLLEAFVARGELEIDDIALAAAQFLELCKADLFYKQVFCMIDAPDPAEIDRVVAGAVTVFLRAYGPRAPR</sequence>
<name>A0ABV7AEI3_9RHOB</name>
<dbReference type="PROSITE" id="PS01081">
    <property type="entry name" value="HTH_TETR_1"/>
    <property type="match status" value="1"/>
</dbReference>
<dbReference type="PANTHER" id="PTHR30055">
    <property type="entry name" value="HTH-TYPE TRANSCRIPTIONAL REGULATOR RUTR"/>
    <property type="match status" value="1"/>
</dbReference>
<dbReference type="InterPro" id="IPR036271">
    <property type="entry name" value="Tet_transcr_reg_TetR-rel_C_sf"/>
</dbReference>
<organism evidence="5 6">
    <name type="scientific">Acidimangrovimonas pyrenivorans</name>
    <dbReference type="NCBI Taxonomy" id="2030798"/>
    <lineage>
        <taxon>Bacteria</taxon>
        <taxon>Pseudomonadati</taxon>
        <taxon>Pseudomonadota</taxon>
        <taxon>Alphaproteobacteria</taxon>
        <taxon>Rhodobacterales</taxon>
        <taxon>Paracoccaceae</taxon>
        <taxon>Acidimangrovimonas</taxon>
    </lineage>
</organism>
<feature type="DNA-binding region" description="H-T-H motif" evidence="2">
    <location>
        <begin position="45"/>
        <end position="64"/>
    </location>
</feature>
<dbReference type="InterPro" id="IPR050109">
    <property type="entry name" value="HTH-type_TetR-like_transc_reg"/>
</dbReference>
<comment type="caution">
    <text evidence="5">The sequence shown here is derived from an EMBL/GenBank/DDBJ whole genome shotgun (WGS) entry which is preliminary data.</text>
</comment>
<dbReference type="InterPro" id="IPR023772">
    <property type="entry name" value="DNA-bd_HTH_TetR-type_CS"/>
</dbReference>
<evidence type="ECO:0000313" key="5">
    <source>
        <dbReference type="EMBL" id="MFC2967779.1"/>
    </source>
</evidence>
<protein>
    <submittedName>
        <fullName evidence="5">TetR/AcrR family transcriptional regulator</fullName>
    </submittedName>
</protein>
<dbReference type="RefSeq" id="WP_377832427.1">
    <property type="nucleotide sequence ID" value="NZ_JBHRSK010000004.1"/>
</dbReference>
<feature type="domain" description="HTH tetR-type" evidence="4">
    <location>
        <begin position="22"/>
        <end position="82"/>
    </location>
</feature>
<dbReference type="InterPro" id="IPR009057">
    <property type="entry name" value="Homeodomain-like_sf"/>
</dbReference>
<dbReference type="PRINTS" id="PR00455">
    <property type="entry name" value="HTHTETR"/>
</dbReference>
<evidence type="ECO:0000256" key="1">
    <source>
        <dbReference type="ARBA" id="ARBA00023125"/>
    </source>
</evidence>
<evidence type="ECO:0000256" key="2">
    <source>
        <dbReference type="PROSITE-ProRule" id="PRU00335"/>
    </source>
</evidence>
<dbReference type="SUPFAM" id="SSF48498">
    <property type="entry name" value="Tetracyclin repressor-like, C-terminal domain"/>
    <property type="match status" value="1"/>
</dbReference>